<gene>
    <name evidence="2" type="ORF">SAMN02746064_02065</name>
</gene>
<sequence length="298" mass="35571">MGYEAWYNEINSTKINRQHGQVKIYKLILLICMLSRGKSKWFMPVKAEEVALDFYRYLTDNTEIRDLSFGDSGKRKYFDFFDKKYIIHLIESNPMKYWGGSSLYGHARFDGEYFWIDIDIKSKDCTIVYEMTKELCIRRIEYETGIPFDSRVDLQDEYKYLVSETEKLGIKETEKEFIIKGRIGQEKFRNRLLERYDRCMLCGVRNYSLLIASHIKPWKDSLDFEKIDTDNGFILCPNHDKLFDKGLLTFKDSGTSMISKKLHGDIDKLNVDRRIIYELSDGNKRYLDWHRNIVFERE</sequence>
<keyword evidence="2" id="KW-0378">Hydrolase</keyword>
<evidence type="ECO:0000313" key="3">
    <source>
        <dbReference type="Proteomes" id="UP000184251"/>
    </source>
</evidence>
<evidence type="ECO:0000313" key="2">
    <source>
        <dbReference type="EMBL" id="SHF17930.1"/>
    </source>
</evidence>
<dbReference type="InterPro" id="IPR003615">
    <property type="entry name" value="HNH_nuc"/>
</dbReference>
<keyword evidence="2" id="KW-0255">Endonuclease</keyword>
<dbReference type="Proteomes" id="UP000184251">
    <property type="component" value="Unassembled WGS sequence"/>
</dbReference>
<dbReference type="GO" id="GO:0004519">
    <property type="term" value="F:endonuclease activity"/>
    <property type="evidence" value="ECO:0007669"/>
    <property type="project" value="UniProtKB-KW"/>
</dbReference>
<feature type="domain" description="HNH nuclease" evidence="1">
    <location>
        <begin position="199"/>
        <end position="251"/>
    </location>
</feature>
<reference evidence="2 3" key="1">
    <citation type="submission" date="2016-11" db="EMBL/GenBank/DDBJ databases">
        <authorList>
            <person name="Jaros S."/>
            <person name="Januszkiewicz K."/>
            <person name="Wedrychowicz H."/>
        </authorList>
    </citation>
    <scope>NUCLEOTIDE SEQUENCE [LARGE SCALE GENOMIC DNA]</scope>
    <source>
        <strain evidence="2 3">DSM 14828</strain>
    </source>
</reference>
<dbReference type="OrthoDB" id="5678128at2"/>
<dbReference type="AlphaFoldDB" id="A0A1M4ZIP2"/>
<proteinExistence type="predicted"/>
<keyword evidence="2" id="KW-0540">Nuclease</keyword>
<organism evidence="2 3">
    <name type="scientific">Alkalibacter saccharofermentans DSM 14828</name>
    <dbReference type="NCBI Taxonomy" id="1120975"/>
    <lineage>
        <taxon>Bacteria</taxon>
        <taxon>Bacillati</taxon>
        <taxon>Bacillota</taxon>
        <taxon>Clostridia</taxon>
        <taxon>Eubacteriales</taxon>
        <taxon>Eubacteriaceae</taxon>
        <taxon>Alkalibacter</taxon>
    </lineage>
</organism>
<dbReference type="RefSeq" id="WP_073271739.1">
    <property type="nucleotide sequence ID" value="NZ_FQTU01000017.1"/>
</dbReference>
<name>A0A1M4ZIP2_9FIRM</name>
<evidence type="ECO:0000259" key="1">
    <source>
        <dbReference type="Pfam" id="PF13391"/>
    </source>
</evidence>
<keyword evidence="3" id="KW-1185">Reference proteome</keyword>
<dbReference type="Pfam" id="PF13391">
    <property type="entry name" value="HNH_2"/>
    <property type="match status" value="1"/>
</dbReference>
<protein>
    <submittedName>
        <fullName evidence="2">HNH endonuclease</fullName>
    </submittedName>
</protein>
<dbReference type="EMBL" id="FQTU01000017">
    <property type="protein sequence ID" value="SHF17930.1"/>
    <property type="molecule type" value="Genomic_DNA"/>
</dbReference>
<accession>A0A1M4ZIP2</accession>